<evidence type="ECO:0000313" key="2">
    <source>
        <dbReference type="EMBL" id="SFP42738.1"/>
    </source>
</evidence>
<dbReference type="Pfam" id="PF01370">
    <property type="entry name" value="Epimerase"/>
    <property type="match status" value="1"/>
</dbReference>
<keyword evidence="3" id="KW-1185">Reference proteome</keyword>
<sequence length="224" mass="23907">MVHAAFHHVPGRYRGGEGDDPEGFRRRNLDGTLRLFDAARAAGLSRVVFLSTRAVYGDYPPGTRLTEDLPPRPDTLYGDVKLAAEQALAAAGLTGVSLRATGVYGPPVPGRPHKWQNLFGAFGRGETLSPRIATEVHASDLAAAVRLALTVPQPPPLLNVSDIVLDRRDLLRRYADLTGGHGRLPLPGDPKQVSEMDTTRLRSLGWRPGGLGALDGTLEALAGG</sequence>
<dbReference type="PANTHER" id="PTHR43245">
    <property type="entry name" value="BIFUNCTIONAL POLYMYXIN RESISTANCE PROTEIN ARNA"/>
    <property type="match status" value="1"/>
</dbReference>
<dbReference type="InterPro" id="IPR036291">
    <property type="entry name" value="NAD(P)-bd_dom_sf"/>
</dbReference>
<dbReference type="Proteomes" id="UP000199356">
    <property type="component" value="Unassembled WGS sequence"/>
</dbReference>
<dbReference type="SUPFAM" id="SSF51735">
    <property type="entry name" value="NAD(P)-binding Rossmann-fold domains"/>
    <property type="match status" value="1"/>
</dbReference>
<accession>A0A1I5Q8S2</accession>
<dbReference type="InterPro" id="IPR001509">
    <property type="entry name" value="Epimerase_deHydtase"/>
</dbReference>
<evidence type="ECO:0000313" key="3">
    <source>
        <dbReference type="Proteomes" id="UP000199356"/>
    </source>
</evidence>
<feature type="domain" description="NAD-dependent epimerase/dehydratase" evidence="1">
    <location>
        <begin position="19"/>
        <end position="151"/>
    </location>
</feature>
<dbReference type="EMBL" id="FOXA01000006">
    <property type="protein sequence ID" value="SFP42738.1"/>
    <property type="molecule type" value="Genomic_DNA"/>
</dbReference>
<dbReference type="Gene3D" id="3.40.50.720">
    <property type="entry name" value="NAD(P)-binding Rossmann-like Domain"/>
    <property type="match status" value="1"/>
</dbReference>
<proteinExistence type="predicted"/>
<dbReference type="CDD" id="cd08946">
    <property type="entry name" value="SDR_e"/>
    <property type="match status" value="1"/>
</dbReference>
<gene>
    <name evidence="2" type="ORF">SAMN04488047_106125</name>
</gene>
<dbReference type="InterPro" id="IPR050177">
    <property type="entry name" value="Lipid_A_modif_metabolic_enz"/>
</dbReference>
<organism evidence="2 3">
    <name type="scientific">Tranquillimonas alkanivorans</name>
    <dbReference type="NCBI Taxonomy" id="441119"/>
    <lineage>
        <taxon>Bacteria</taxon>
        <taxon>Pseudomonadati</taxon>
        <taxon>Pseudomonadota</taxon>
        <taxon>Alphaproteobacteria</taxon>
        <taxon>Rhodobacterales</taxon>
        <taxon>Roseobacteraceae</taxon>
        <taxon>Tranquillimonas</taxon>
    </lineage>
</organism>
<evidence type="ECO:0000259" key="1">
    <source>
        <dbReference type="Pfam" id="PF01370"/>
    </source>
</evidence>
<dbReference type="STRING" id="441119.SAMN04488047_106125"/>
<dbReference type="AlphaFoldDB" id="A0A1I5Q8S2"/>
<protein>
    <submittedName>
        <fullName evidence="2">Nucleoside-diphosphate-sugar epimerase</fullName>
    </submittedName>
</protein>
<reference evidence="2 3" key="1">
    <citation type="submission" date="2016-10" db="EMBL/GenBank/DDBJ databases">
        <authorList>
            <person name="de Groot N.N."/>
        </authorList>
    </citation>
    <scope>NUCLEOTIDE SEQUENCE [LARGE SCALE GENOMIC DNA]</scope>
    <source>
        <strain evidence="2 3">DSM 19547</strain>
    </source>
</reference>
<name>A0A1I5Q8S2_9RHOB</name>